<feature type="non-terminal residue" evidence="1">
    <location>
        <position position="386"/>
    </location>
</feature>
<keyword evidence="2" id="KW-1185">Reference proteome</keyword>
<organism evidence="1 2">
    <name type="scientific">Coemansia helicoidea</name>
    <dbReference type="NCBI Taxonomy" id="1286919"/>
    <lineage>
        <taxon>Eukaryota</taxon>
        <taxon>Fungi</taxon>
        <taxon>Fungi incertae sedis</taxon>
        <taxon>Zoopagomycota</taxon>
        <taxon>Kickxellomycotina</taxon>
        <taxon>Kickxellomycetes</taxon>
        <taxon>Kickxellales</taxon>
        <taxon>Kickxellaceae</taxon>
        <taxon>Coemansia</taxon>
    </lineage>
</organism>
<reference evidence="1" key="1">
    <citation type="submission" date="2022-07" db="EMBL/GenBank/DDBJ databases">
        <title>Phylogenomic reconstructions and comparative analyses of Kickxellomycotina fungi.</title>
        <authorList>
            <person name="Reynolds N.K."/>
            <person name="Stajich J.E."/>
            <person name="Barry K."/>
            <person name="Grigoriev I.V."/>
            <person name="Crous P."/>
            <person name="Smith M.E."/>
        </authorList>
    </citation>
    <scope>NUCLEOTIDE SEQUENCE</scope>
    <source>
        <strain evidence="1">BCRC 34780</strain>
    </source>
</reference>
<dbReference type="Proteomes" id="UP001140087">
    <property type="component" value="Unassembled WGS sequence"/>
</dbReference>
<sequence length="386" mass="40926">RELLKFVLDAHSFPGAAAVVVLDWARPWRFVKSLLRWINVLRRAVDAVCCDTGGREAGSSRGAGAWTLGRATVDECRERLERFLQEYVEAAEPAADPAAAAGGGADVGAKAADVLLPLGEGVLEANLGLPLVVVCTKADAMGVIERERAFKEEDFDYVQQVLRAVCLRFGAALIYTSTHNPATFATLYHYLVHRLLTGPATLPAFGAEADPPATGDALAPPDDDDGGAPQGRRARAGSMAHGGAAKSAAAYPFRVRANVVDRDVVFVPAGWDSAAKIGYLREPFEVGSVHRAWKADEARYHAVVEHAMREGALATDADQRAATGDAPPATSSSLLLMFGEVVAAPRRRAGLDAQGGSAAVAAAATDMANHVTVEDDQVFLERLFEE</sequence>
<proteinExistence type="predicted"/>
<gene>
    <name evidence="1" type="ORF">H4R21_006591</name>
</gene>
<name>A0ACC1KI31_9FUNG</name>
<evidence type="ECO:0000313" key="1">
    <source>
        <dbReference type="EMBL" id="KAJ2790071.1"/>
    </source>
</evidence>
<dbReference type="EMBL" id="JANBUN010003608">
    <property type="protein sequence ID" value="KAJ2790071.1"/>
    <property type="molecule type" value="Genomic_DNA"/>
</dbReference>
<protein>
    <submittedName>
        <fullName evidence="1">Uncharacterized protein</fullName>
    </submittedName>
</protein>
<feature type="non-terminal residue" evidence="1">
    <location>
        <position position="1"/>
    </location>
</feature>
<accession>A0ACC1KI31</accession>
<evidence type="ECO:0000313" key="2">
    <source>
        <dbReference type="Proteomes" id="UP001140087"/>
    </source>
</evidence>
<comment type="caution">
    <text evidence="1">The sequence shown here is derived from an EMBL/GenBank/DDBJ whole genome shotgun (WGS) entry which is preliminary data.</text>
</comment>